<keyword evidence="2" id="KW-1185">Reference proteome</keyword>
<dbReference type="Proteomes" id="UP001164746">
    <property type="component" value="Chromosome 16"/>
</dbReference>
<organism evidence="1 2">
    <name type="scientific">Mya arenaria</name>
    <name type="common">Soft-shell clam</name>
    <dbReference type="NCBI Taxonomy" id="6604"/>
    <lineage>
        <taxon>Eukaryota</taxon>
        <taxon>Metazoa</taxon>
        <taxon>Spiralia</taxon>
        <taxon>Lophotrochozoa</taxon>
        <taxon>Mollusca</taxon>
        <taxon>Bivalvia</taxon>
        <taxon>Autobranchia</taxon>
        <taxon>Heteroconchia</taxon>
        <taxon>Euheterodonta</taxon>
        <taxon>Imparidentia</taxon>
        <taxon>Neoheterodontei</taxon>
        <taxon>Myida</taxon>
        <taxon>Myoidea</taxon>
        <taxon>Myidae</taxon>
        <taxon>Mya</taxon>
    </lineage>
</organism>
<sequence length="90" mass="10172">MLKYKSLKDSPIIISAKIRAHSFNMTEANSKDSAAFQMQKGAKGDNLEDLFSTLKQQISSSDWLKENTAEKWVKENPELAKDYMDAAKKS</sequence>
<reference evidence="1" key="1">
    <citation type="submission" date="2022-11" db="EMBL/GenBank/DDBJ databases">
        <title>Centuries of genome instability and evolution in soft-shell clam transmissible cancer (bioRxiv).</title>
        <authorList>
            <person name="Hart S.F.M."/>
            <person name="Yonemitsu M.A."/>
            <person name="Giersch R.M."/>
            <person name="Beal B.F."/>
            <person name="Arriagada G."/>
            <person name="Davis B.W."/>
            <person name="Ostrander E.A."/>
            <person name="Goff S.P."/>
            <person name="Metzger M.J."/>
        </authorList>
    </citation>
    <scope>NUCLEOTIDE SEQUENCE</scope>
    <source>
        <strain evidence="1">MELC-2E11</strain>
        <tissue evidence="1">Siphon/mantle</tissue>
    </source>
</reference>
<proteinExistence type="predicted"/>
<evidence type="ECO:0000313" key="1">
    <source>
        <dbReference type="EMBL" id="WAR29502.1"/>
    </source>
</evidence>
<dbReference type="EMBL" id="CP111027">
    <property type="protein sequence ID" value="WAR29502.1"/>
    <property type="molecule type" value="Genomic_DNA"/>
</dbReference>
<evidence type="ECO:0000313" key="2">
    <source>
        <dbReference type="Proteomes" id="UP001164746"/>
    </source>
</evidence>
<gene>
    <name evidence="1" type="ORF">MAR_003070</name>
</gene>
<accession>A0ABY7G832</accession>
<protein>
    <submittedName>
        <fullName evidence="1">Uncharacterized protein</fullName>
    </submittedName>
</protein>
<name>A0ABY7G832_MYAAR</name>